<gene>
    <name evidence="4" type="ORF">Cgig2_025600</name>
</gene>
<dbReference type="PANTHER" id="PTHR12770">
    <property type="entry name" value="RUS1 FAMILY PROTEIN C16ORF58"/>
    <property type="match status" value="1"/>
</dbReference>
<feature type="domain" description="Protein root UVB sensitive/RUS" evidence="3">
    <location>
        <begin position="130"/>
        <end position="264"/>
    </location>
</feature>
<dbReference type="InterPro" id="IPR054549">
    <property type="entry name" value="UVB_sens_RUS_dom"/>
</dbReference>
<evidence type="ECO:0000256" key="2">
    <source>
        <dbReference type="SAM" id="Phobius"/>
    </source>
</evidence>
<dbReference type="EMBL" id="JAKOGI010000680">
    <property type="protein sequence ID" value="KAJ8431558.1"/>
    <property type="molecule type" value="Genomic_DNA"/>
</dbReference>
<comment type="caution">
    <text evidence="4">The sequence shown here is derived from an EMBL/GenBank/DDBJ whole genome shotgun (WGS) entry which is preliminary data.</text>
</comment>
<dbReference type="PANTHER" id="PTHR12770:SF29">
    <property type="entry name" value="PROTEIN ROOT UVB SENSITIVE 4"/>
    <property type="match status" value="1"/>
</dbReference>
<feature type="transmembrane region" description="Helical" evidence="2">
    <location>
        <begin position="268"/>
        <end position="287"/>
    </location>
</feature>
<sequence length="595" mass="66505">MQQSLTIPSTSQAPNFSWKNHSCPTTFSLQIPNFHTKPRFPNILFKAFSVSSSFEVSHNSSLEQPIIDDDQSPSKALLPVVIKRDGKVYTYFWRGDSSLGLVCVDNEDPPMSFHGFDDGIRRLIRVCGSGLREFFIPKQVSENYIDYIKWKFLHRVFSSALQVLATQAMFRAIGIGYARSLPSAAALKWVLKDGLGRLSRCIYTACVGSAFDTNLKRVRFATSVMFSLSIGVELMTPAFPHCFLLLATLANIAKQISLACYLATGVRSAGRVIIAVLCAFCIGVILVCTSSNGDIITFNTFQTAVHRSFALADNLGEVSAKAQIQTCFDNLGLLLAASLNVICKNNQRLQAGLPFVVYPIFSAIDLYGIYQSLKHVHLLTLTKDRLEIILNTWIQQGYIPSPAEVSKLEGISLLDNAGRNKGEWPIRIGCLDPNRRIPLFAVLAMNSLTTEDFYFICMETYGRPRKSAQLLPFDVIPARDSSFSERRCRDIGYYHGSVAAMEIISHLIVVQWQACYIREALLSTRNKWESIAEGCDIRRLFSREWSGLIEDSKSSAQGDMNTLHEQIIKSGWAAKNILLDTQEQVRYSFIGEKDS</sequence>
<dbReference type="Pfam" id="PF04884">
    <property type="entry name" value="UVB_sens_prot"/>
    <property type="match status" value="2"/>
</dbReference>
<feature type="domain" description="Protein root UVB sensitive/RUS" evidence="3">
    <location>
        <begin position="297"/>
        <end position="396"/>
    </location>
</feature>
<dbReference type="InterPro" id="IPR006968">
    <property type="entry name" value="RUS_fam"/>
</dbReference>
<organism evidence="4 5">
    <name type="scientific">Carnegiea gigantea</name>
    <dbReference type="NCBI Taxonomy" id="171969"/>
    <lineage>
        <taxon>Eukaryota</taxon>
        <taxon>Viridiplantae</taxon>
        <taxon>Streptophyta</taxon>
        <taxon>Embryophyta</taxon>
        <taxon>Tracheophyta</taxon>
        <taxon>Spermatophyta</taxon>
        <taxon>Magnoliopsida</taxon>
        <taxon>eudicotyledons</taxon>
        <taxon>Gunneridae</taxon>
        <taxon>Pentapetalae</taxon>
        <taxon>Caryophyllales</taxon>
        <taxon>Cactineae</taxon>
        <taxon>Cactaceae</taxon>
        <taxon>Cactoideae</taxon>
        <taxon>Echinocereeae</taxon>
        <taxon>Carnegiea</taxon>
    </lineage>
</organism>
<dbReference type="Proteomes" id="UP001153076">
    <property type="component" value="Unassembled WGS sequence"/>
</dbReference>
<dbReference type="OrthoDB" id="364779at2759"/>
<evidence type="ECO:0000313" key="5">
    <source>
        <dbReference type="Proteomes" id="UP001153076"/>
    </source>
</evidence>
<evidence type="ECO:0000313" key="4">
    <source>
        <dbReference type="EMBL" id="KAJ8431558.1"/>
    </source>
</evidence>
<evidence type="ECO:0000256" key="1">
    <source>
        <dbReference type="ARBA" id="ARBA00007558"/>
    </source>
</evidence>
<comment type="similarity">
    <text evidence="1">Belongs to the RUS1 family.</text>
</comment>
<accession>A0A9Q1JV08</accession>
<protein>
    <recommendedName>
        <fullName evidence="3">Protein root UVB sensitive/RUS domain-containing protein</fullName>
    </recommendedName>
</protein>
<feature type="transmembrane region" description="Helical" evidence="2">
    <location>
        <begin position="224"/>
        <end position="247"/>
    </location>
</feature>
<keyword evidence="2" id="KW-0472">Membrane</keyword>
<reference evidence="4" key="1">
    <citation type="submission" date="2022-04" db="EMBL/GenBank/DDBJ databases">
        <title>Carnegiea gigantea Genome sequencing and assembly v2.</title>
        <authorList>
            <person name="Copetti D."/>
            <person name="Sanderson M.J."/>
            <person name="Burquez A."/>
            <person name="Wojciechowski M.F."/>
        </authorList>
    </citation>
    <scope>NUCLEOTIDE SEQUENCE</scope>
    <source>
        <strain evidence="4">SGP5-SGP5p</strain>
        <tissue evidence="4">Aerial part</tissue>
    </source>
</reference>
<keyword evidence="2" id="KW-0812">Transmembrane</keyword>
<dbReference type="AlphaFoldDB" id="A0A9Q1JV08"/>
<evidence type="ECO:0000259" key="3">
    <source>
        <dbReference type="Pfam" id="PF04884"/>
    </source>
</evidence>
<proteinExistence type="inferred from homology"/>
<name>A0A9Q1JV08_9CARY</name>
<keyword evidence="5" id="KW-1185">Reference proteome</keyword>
<keyword evidence="2" id="KW-1133">Transmembrane helix</keyword>